<dbReference type="InterPro" id="IPR038180">
    <property type="entry name" value="FlgT_N_sf"/>
</dbReference>
<accession>A0A0M5MKF4</accession>
<dbReference type="PROSITE" id="PS51257">
    <property type="entry name" value="PROKAR_LIPOPROTEIN"/>
    <property type="match status" value="1"/>
</dbReference>
<protein>
    <submittedName>
        <fullName evidence="2">LPP20 family lipoprotein</fullName>
    </submittedName>
</protein>
<dbReference type="RefSeq" id="WP_054196537.1">
    <property type="nucleotide sequence ID" value="NZ_CABMKQ010000022.1"/>
</dbReference>
<reference evidence="3" key="1">
    <citation type="submission" date="2015-08" db="EMBL/GenBank/DDBJ databases">
        <title>Comparative genomics of the Campylobacter concisus group.</title>
        <authorList>
            <person name="Miller W.G."/>
            <person name="Yee E."/>
            <person name="Chapman M.H."/>
            <person name="Huynh S."/>
            <person name="Bono J.L."/>
            <person name="On S.L.W."/>
            <person name="St Leger J."/>
            <person name="Foster G."/>
            <person name="Parker C.T."/>
        </authorList>
    </citation>
    <scope>NUCLEOTIDE SEQUENCE [LARGE SCALE GENOMIC DNA]</scope>
    <source>
        <strain evidence="3">ATCC 33237</strain>
    </source>
</reference>
<organism evidence="2 3">
    <name type="scientific">Campylobacter concisus</name>
    <dbReference type="NCBI Taxonomy" id="199"/>
    <lineage>
        <taxon>Bacteria</taxon>
        <taxon>Pseudomonadati</taxon>
        <taxon>Campylobacterota</taxon>
        <taxon>Epsilonproteobacteria</taxon>
        <taxon>Campylobacterales</taxon>
        <taxon>Campylobacteraceae</taxon>
        <taxon>Campylobacter</taxon>
    </lineage>
</organism>
<keyword evidence="2" id="KW-0449">Lipoprotein</keyword>
<dbReference type="AlphaFoldDB" id="A0A0M5MKF4"/>
<keyword evidence="1" id="KW-0732">Signal</keyword>
<feature type="chain" id="PRO_5005805761" evidence="1">
    <location>
        <begin position="25"/>
        <end position="166"/>
    </location>
</feature>
<dbReference type="InterPro" id="IPR007293">
    <property type="entry name" value="FlgP"/>
</dbReference>
<sequence length="166" mass="18543">MKVKILFFALMVAIFGGCSFNGFMGEPTSTSNRNVVIQKVDKDDLREVMKKEKMIYDSAPRETTFRATGEGIAPLNSLSYAQSVTLAKRAAMADAYSQLAGKLYGVKINAEDTVRDAMLNDSSITSKVQGLVKNARIVSENFKDGLYKVNMELKIDEDKWREVFSY</sequence>
<evidence type="ECO:0000313" key="3">
    <source>
        <dbReference type="Proteomes" id="UP000066049"/>
    </source>
</evidence>
<name>A0A0M5MKF4_9BACT</name>
<dbReference type="GeneID" id="28662518"/>
<dbReference type="Gene3D" id="3.30.1660.40">
    <property type="entry name" value="FlgT, N-terminal domain"/>
    <property type="match status" value="1"/>
</dbReference>
<dbReference type="KEGG" id="ccoc:CCON33237_0842"/>
<dbReference type="PIRSF" id="PIRSF028687">
    <property type="entry name" value="UCP028687"/>
    <property type="match status" value="1"/>
</dbReference>
<dbReference type="PATRIC" id="fig|199.248.peg.874"/>
<gene>
    <name evidence="2" type="primary">flgP</name>
    <name evidence="2" type="ORF">CCON33237_0842</name>
</gene>
<evidence type="ECO:0000256" key="1">
    <source>
        <dbReference type="SAM" id="SignalP"/>
    </source>
</evidence>
<proteinExistence type="predicted"/>
<dbReference type="EMBL" id="CP012541">
    <property type="protein sequence ID" value="ALF47525.1"/>
    <property type="molecule type" value="Genomic_DNA"/>
</dbReference>
<feature type="signal peptide" evidence="1">
    <location>
        <begin position="1"/>
        <end position="24"/>
    </location>
</feature>
<evidence type="ECO:0000313" key="2">
    <source>
        <dbReference type="EMBL" id="ALF47525.1"/>
    </source>
</evidence>
<dbReference type="Proteomes" id="UP000066049">
    <property type="component" value="Chromosome"/>
</dbReference>